<organism evidence="1 2">
    <name type="scientific">Lactuca saligna</name>
    <name type="common">Willowleaf lettuce</name>
    <dbReference type="NCBI Taxonomy" id="75948"/>
    <lineage>
        <taxon>Eukaryota</taxon>
        <taxon>Viridiplantae</taxon>
        <taxon>Streptophyta</taxon>
        <taxon>Embryophyta</taxon>
        <taxon>Tracheophyta</taxon>
        <taxon>Spermatophyta</taxon>
        <taxon>Magnoliopsida</taxon>
        <taxon>eudicotyledons</taxon>
        <taxon>Gunneridae</taxon>
        <taxon>Pentapetalae</taxon>
        <taxon>asterids</taxon>
        <taxon>campanulids</taxon>
        <taxon>Asterales</taxon>
        <taxon>Asteraceae</taxon>
        <taxon>Cichorioideae</taxon>
        <taxon>Cichorieae</taxon>
        <taxon>Lactucinae</taxon>
        <taxon>Lactuca</taxon>
    </lineage>
</organism>
<name>A0AA36E979_LACSI</name>
<evidence type="ECO:0000313" key="1">
    <source>
        <dbReference type="EMBL" id="CAI9286887.1"/>
    </source>
</evidence>
<dbReference type="Proteomes" id="UP001177003">
    <property type="component" value="Chromosome 5"/>
</dbReference>
<dbReference type="AlphaFoldDB" id="A0AA36E979"/>
<gene>
    <name evidence="1" type="ORF">LSALG_LOCUS26282</name>
</gene>
<accession>A0AA36E979</accession>
<reference evidence="1" key="1">
    <citation type="submission" date="2023-04" db="EMBL/GenBank/DDBJ databases">
        <authorList>
            <person name="Vijverberg K."/>
            <person name="Xiong W."/>
            <person name="Schranz E."/>
        </authorList>
    </citation>
    <scope>NUCLEOTIDE SEQUENCE</scope>
</reference>
<protein>
    <submittedName>
        <fullName evidence="1">Uncharacterized protein</fullName>
    </submittedName>
</protein>
<proteinExistence type="predicted"/>
<dbReference type="EMBL" id="OX465081">
    <property type="protein sequence ID" value="CAI9286887.1"/>
    <property type="molecule type" value="Genomic_DNA"/>
</dbReference>
<keyword evidence="2" id="KW-1185">Reference proteome</keyword>
<evidence type="ECO:0000313" key="2">
    <source>
        <dbReference type="Proteomes" id="UP001177003"/>
    </source>
</evidence>
<sequence length="138" mass="16293">MVFGISFSISVELFQEKPLFPPKFRSMVVFVSIKVHFQYVFINKPFCYSDGIHHVFENIDFAGMTYKEFVGFLERFTQEKCEKVYCYQLDLEIPEGLTMISSDYEYQECIDVTHRCGVQLPMYMCHTPSRGRTCRKCD</sequence>